<evidence type="ECO:0000256" key="1">
    <source>
        <dbReference type="SAM" id="MobiDB-lite"/>
    </source>
</evidence>
<feature type="compositionally biased region" description="Basic residues" evidence="1">
    <location>
        <begin position="30"/>
        <end position="42"/>
    </location>
</feature>
<evidence type="ECO:0000313" key="2">
    <source>
        <dbReference type="EMBL" id="KRM29169.1"/>
    </source>
</evidence>
<sequence length="160" mass="18825">MEKIIKLEKERAPRDDPRWGGINVAINKKEPRKNKKTSASKAKKSDHSEKIDYVRSQILHGFSSYEIADISGISQSWINKLMHDAHISRPPIAHFRLYNFETDEVRYLETLAEVIKLFKLSAFRLGLDKQNTVFTGDWAINRGRWYQDKYGKWNRTEDEK</sequence>
<dbReference type="AlphaFoldDB" id="A0A0R1XHM7"/>
<protein>
    <submittedName>
        <fullName evidence="2">Uncharacterized protein</fullName>
    </submittedName>
</protein>
<dbReference type="EMBL" id="AZFW01000017">
    <property type="protein sequence ID" value="KRM29169.1"/>
    <property type="molecule type" value="Genomic_DNA"/>
</dbReference>
<feature type="compositionally biased region" description="Basic and acidic residues" evidence="1">
    <location>
        <begin position="1"/>
        <end position="18"/>
    </location>
</feature>
<proteinExistence type="predicted"/>
<reference evidence="2 3" key="1">
    <citation type="journal article" date="2015" name="Genome Announc.">
        <title>Expanding the biotechnology potential of lactobacilli through comparative genomics of 213 strains and associated genera.</title>
        <authorList>
            <person name="Sun Z."/>
            <person name="Harris H.M."/>
            <person name="McCann A."/>
            <person name="Guo C."/>
            <person name="Argimon S."/>
            <person name="Zhang W."/>
            <person name="Yang X."/>
            <person name="Jeffery I.B."/>
            <person name="Cooney J.C."/>
            <person name="Kagawa T.F."/>
            <person name="Liu W."/>
            <person name="Song Y."/>
            <person name="Salvetti E."/>
            <person name="Wrobel A."/>
            <person name="Rasinkangas P."/>
            <person name="Parkhill J."/>
            <person name="Rea M.C."/>
            <person name="O'Sullivan O."/>
            <person name="Ritari J."/>
            <person name="Douillard F.P."/>
            <person name="Paul Ross R."/>
            <person name="Yang R."/>
            <person name="Briner A.E."/>
            <person name="Felis G.E."/>
            <person name="de Vos W.M."/>
            <person name="Barrangou R."/>
            <person name="Klaenhammer T.R."/>
            <person name="Caufield P.W."/>
            <person name="Cui Y."/>
            <person name="Zhang H."/>
            <person name="O'Toole P.W."/>
        </authorList>
    </citation>
    <scope>NUCLEOTIDE SEQUENCE [LARGE SCALE GENOMIC DNA]</scope>
    <source>
        <strain evidence="2 3">DSM 16991</strain>
    </source>
</reference>
<organism evidence="2 3">
    <name type="scientific">Schleiferilactobacillus harbinensis DSM 16991</name>
    <dbReference type="NCBI Taxonomy" id="1122147"/>
    <lineage>
        <taxon>Bacteria</taxon>
        <taxon>Bacillati</taxon>
        <taxon>Bacillota</taxon>
        <taxon>Bacilli</taxon>
        <taxon>Lactobacillales</taxon>
        <taxon>Lactobacillaceae</taxon>
        <taxon>Schleiferilactobacillus</taxon>
    </lineage>
</organism>
<dbReference type="Proteomes" id="UP000050949">
    <property type="component" value="Unassembled WGS sequence"/>
</dbReference>
<feature type="region of interest" description="Disordered" evidence="1">
    <location>
        <begin position="1"/>
        <end position="48"/>
    </location>
</feature>
<dbReference type="PATRIC" id="fig|1122147.4.peg.1022"/>
<comment type="caution">
    <text evidence="2">The sequence shown here is derived from an EMBL/GenBank/DDBJ whole genome shotgun (WGS) entry which is preliminary data.</text>
</comment>
<gene>
    <name evidence="2" type="ORF">FC91_GL000989</name>
</gene>
<accession>A0A0R1XHM7</accession>
<evidence type="ECO:0000313" key="3">
    <source>
        <dbReference type="Proteomes" id="UP000050949"/>
    </source>
</evidence>
<name>A0A0R1XHM7_9LACO</name>